<feature type="domain" description="Sialidase" evidence="3">
    <location>
        <begin position="704"/>
        <end position="951"/>
    </location>
</feature>
<feature type="domain" description="SGNH hydrolase-type esterase" evidence="4">
    <location>
        <begin position="185"/>
        <end position="355"/>
    </location>
</feature>
<dbReference type="RefSeq" id="WP_406699535.1">
    <property type="nucleotide sequence ID" value="NZ_CP155447.1"/>
</dbReference>
<dbReference type="Gene3D" id="2.120.10.10">
    <property type="match status" value="1"/>
</dbReference>
<dbReference type="SUPFAM" id="SSF53590">
    <property type="entry name" value="Nucleoside hydrolase"/>
    <property type="match status" value="1"/>
</dbReference>
<feature type="chain" id="PRO_5043873649" evidence="1">
    <location>
        <begin position="25"/>
        <end position="984"/>
    </location>
</feature>
<dbReference type="InterPro" id="IPR013830">
    <property type="entry name" value="SGNH_hydro"/>
</dbReference>
<dbReference type="Gene3D" id="3.40.50.1110">
    <property type="entry name" value="SGNH hydrolase"/>
    <property type="match status" value="1"/>
</dbReference>
<dbReference type="InterPro" id="IPR001910">
    <property type="entry name" value="Inosine/uridine_hydrolase_dom"/>
</dbReference>
<evidence type="ECO:0000256" key="1">
    <source>
        <dbReference type="SAM" id="SignalP"/>
    </source>
</evidence>
<dbReference type="EMBL" id="CP155447">
    <property type="protein sequence ID" value="XBH06685.1"/>
    <property type="molecule type" value="Genomic_DNA"/>
</dbReference>
<dbReference type="SUPFAM" id="SSF50939">
    <property type="entry name" value="Sialidases"/>
    <property type="match status" value="1"/>
</dbReference>
<keyword evidence="6" id="KW-0378">Hydrolase</keyword>
<evidence type="ECO:0000259" key="5">
    <source>
        <dbReference type="Pfam" id="PF14607"/>
    </source>
</evidence>
<proteinExistence type="predicted"/>
<organism evidence="6">
    <name type="scientific">Singulisphaera sp. Ch08</name>
    <dbReference type="NCBI Taxonomy" id="3120278"/>
    <lineage>
        <taxon>Bacteria</taxon>
        <taxon>Pseudomonadati</taxon>
        <taxon>Planctomycetota</taxon>
        <taxon>Planctomycetia</taxon>
        <taxon>Isosphaerales</taxon>
        <taxon>Isosphaeraceae</taxon>
        <taxon>Singulisphaera</taxon>
    </lineage>
</organism>
<dbReference type="Pfam" id="PF13088">
    <property type="entry name" value="BNR_2"/>
    <property type="match status" value="1"/>
</dbReference>
<name>A0AAU7CN20_9BACT</name>
<dbReference type="Pfam" id="PF14606">
    <property type="entry name" value="Lipase_GDSL_3"/>
    <property type="match status" value="1"/>
</dbReference>
<dbReference type="PANTHER" id="PTHR43752">
    <property type="entry name" value="BNR/ASP-BOX REPEAT FAMILY PROTEIN"/>
    <property type="match status" value="1"/>
</dbReference>
<dbReference type="CDD" id="cd15482">
    <property type="entry name" value="Sialidase_non-viral"/>
    <property type="match status" value="1"/>
</dbReference>
<dbReference type="Gene3D" id="2.60.120.260">
    <property type="entry name" value="Galactose-binding domain-like"/>
    <property type="match status" value="1"/>
</dbReference>
<dbReference type="PANTHER" id="PTHR43752:SF2">
    <property type="entry name" value="BNR_ASP-BOX REPEAT FAMILY PROTEIN"/>
    <property type="match status" value="1"/>
</dbReference>
<dbReference type="AlphaFoldDB" id="A0AAU7CN20"/>
<dbReference type="GO" id="GO:0016799">
    <property type="term" value="F:hydrolase activity, hydrolyzing N-glycosyl compounds"/>
    <property type="evidence" value="ECO:0007669"/>
    <property type="project" value="InterPro"/>
</dbReference>
<evidence type="ECO:0000259" key="4">
    <source>
        <dbReference type="Pfam" id="PF14606"/>
    </source>
</evidence>
<dbReference type="GO" id="GO:0016788">
    <property type="term" value="F:hydrolase activity, acting on ester bonds"/>
    <property type="evidence" value="ECO:0007669"/>
    <property type="project" value="UniProtKB-ARBA"/>
</dbReference>
<dbReference type="InterPro" id="IPR036278">
    <property type="entry name" value="Sialidase_sf"/>
</dbReference>
<feature type="domain" description="Inosine/uridine-preferring nucleoside hydrolase" evidence="2">
    <location>
        <begin position="367"/>
        <end position="599"/>
    </location>
</feature>
<evidence type="ECO:0000259" key="3">
    <source>
        <dbReference type="Pfam" id="PF13088"/>
    </source>
</evidence>
<evidence type="ECO:0000259" key="2">
    <source>
        <dbReference type="Pfam" id="PF01156"/>
    </source>
</evidence>
<dbReference type="InterPro" id="IPR032740">
    <property type="entry name" value="GxDLY"/>
</dbReference>
<gene>
    <name evidence="6" type="ORF">V5E97_11785</name>
</gene>
<dbReference type="InterPro" id="IPR011040">
    <property type="entry name" value="Sialidase"/>
</dbReference>
<dbReference type="Pfam" id="PF14607">
    <property type="entry name" value="GxDLY"/>
    <property type="match status" value="1"/>
</dbReference>
<keyword evidence="1" id="KW-0732">Signal</keyword>
<dbReference type="SUPFAM" id="SSF52266">
    <property type="entry name" value="SGNH hydrolase"/>
    <property type="match status" value="1"/>
</dbReference>
<dbReference type="Pfam" id="PF01156">
    <property type="entry name" value="IU_nuc_hydro"/>
    <property type="match status" value="1"/>
</dbReference>
<accession>A0AAU7CN20</accession>
<evidence type="ECO:0000313" key="6">
    <source>
        <dbReference type="EMBL" id="XBH06685.1"/>
    </source>
</evidence>
<dbReference type="InterPro" id="IPR036452">
    <property type="entry name" value="Ribo_hydro-like"/>
</dbReference>
<protein>
    <submittedName>
        <fullName evidence="6">SGNH/GDSL hydrolase family protein</fullName>
    </submittedName>
</protein>
<feature type="domain" description="SGNH hydrolase-type esterase N-terminal" evidence="5">
    <location>
        <begin position="27"/>
        <end position="172"/>
    </location>
</feature>
<reference evidence="6" key="1">
    <citation type="submission" date="2024-05" db="EMBL/GenBank/DDBJ databases">
        <title>Planctomycetes of the genus Singulisphaera possess chitinolytic capabilities.</title>
        <authorList>
            <person name="Ivanova A."/>
        </authorList>
    </citation>
    <scope>NUCLEOTIDE SEQUENCE</scope>
    <source>
        <strain evidence="6">Ch08T</strain>
    </source>
</reference>
<dbReference type="Gene3D" id="3.90.245.10">
    <property type="entry name" value="Ribonucleoside hydrolase-like"/>
    <property type="match status" value="1"/>
</dbReference>
<dbReference type="InterPro" id="IPR036514">
    <property type="entry name" value="SGNH_hydro_sf"/>
</dbReference>
<feature type="signal peptide" evidence="1">
    <location>
        <begin position="1"/>
        <end position="24"/>
    </location>
</feature>
<sequence>MRLSYRIALALVVGCGLPSARASADEVQWRDATSFEVEGKGWAKTAGPFDRLPDSARSKVSSTAWDLSKETSGICIRFVTDAAAVSVRWSLTSASLAMPHMAATGVSGVDLYARSDDGKWRFVGNGRPHKQDGNLGKFEFPGGAKAGRECLLYLPVYNGTKSLEIGVPPGAHLEMPPPRPEALRKPIVVYGTSIAQGGCASRPGMVWTAILGRMLDRPVINLGFSSAGTMEPPVAEPLAELDPAAYVIDCIWNMSDDPALYMDHVSRLVHTIRKAHPITPIIFVGQSLMRPEAHPTKSTLGQEAAVLSLRKEGVKGLFLVPGTNLIGDDGEATVDGVHLTDIGMDRQARALLPIVKEAVSGPTKPQVYIDADTGNEVDDPFAIYRALVAPEFHVVGLTSAGWGKTADFPTNTRTSQKMNEEVLGLLKLEDRIPHPIGALNPMPAVSTPVDSPAARDIIAKAKAMPNGQKLQVFVLGCYTNVASALLLDPSIKDKMAVHVMGFRYDDKRLTPNEFNTLGDLHAAAHLLKSGVELKAMVNSTLGQFQWSKAEVDAHFKGKGGVRDFQVKRWESHAPNDRNRTLWDIAVFEAVLRPELATLTEVVHDGSKLHVWTHVDVKGMQADYWEATKATEPTPATGAVSAKPQVSTDPIVISKGKEAYWYQAFPDACRLKNGDILAAFYAGYTHVSLAADDFPLGGRLCMVRSSDEGHTWSEPAVLFDDADDNRDPHLAQLDDGTLICTFFSTAEKNQTRLKTIKDPKLFEQVRKDTGVQIVTSRDNGKTWDKKPRSLFSDWVCSAPVRQLPNGVCVLGLYRGDDVTGLSIAGTARSTDRGRTWEPPVAIKAPPGVGLNAETDVIRLADGRLYAALRSFTDDMYFAISDDEAKSWSEAKKAGFPAHAPHLNRLSDGSIILGHRLPKTSIHVSGDDAKTWRGPYLIDSCIGAYPATVELKDHSILIIYYTEGGGSAIRARRFNLKPDGIEFLPL</sequence>